<sequence>MIESFEFAVYDNEPMFVDEYLYQNENKNGIKLSANQTEWYLIDWNGNGIYSEIGIDYYGVKSPFKRRPILSLLKKTNKINHNEVTYSIDNKTDFRELNKTVFEPKNDISYISDFIPIELSDGNTVNSDIFKDYNKTVIYYWATWCAPCVKKLEQVELNSNKLALQKVNFIPIYYGCSYGDVIKLNEKKGLTFNPIEVSNRSAISYQLTGLPETYVFDSNGKLIAEHFDVE</sequence>
<dbReference type="EMBL" id="FZNV01000008">
    <property type="protein sequence ID" value="SNR74103.1"/>
    <property type="molecule type" value="Genomic_DNA"/>
</dbReference>
<dbReference type="Proteomes" id="UP000198337">
    <property type="component" value="Unassembled WGS sequence"/>
</dbReference>
<dbReference type="InterPro" id="IPR000866">
    <property type="entry name" value="AhpC/TSA"/>
</dbReference>
<keyword evidence="4" id="KW-1185">Reference proteome</keyword>
<evidence type="ECO:0000256" key="1">
    <source>
        <dbReference type="ARBA" id="ARBA00023284"/>
    </source>
</evidence>
<dbReference type="Pfam" id="PF00578">
    <property type="entry name" value="AhpC-TSA"/>
    <property type="match status" value="1"/>
</dbReference>
<gene>
    <name evidence="3" type="ORF">SAMN04488009_3526</name>
</gene>
<protein>
    <submittedName>
        <fullName evidence="3">AhpC/TSA family protein</fullName>
    </submittedName>
</protein>
<evidence type="ECO:0000259" key="2">
    <source>
        <dbReference type="PROSITE" id="PS51352"/>
    </source>
</evidence>
<organism evidence="3 4">
    <name type="scientific">Maribacter sedimenticola</name>
    <dbReference type="NCBI Taxonomy" id="228956"/>
    <lineage>
        <taxon>Bacteria</taxon>
        <taxon>Pseudomonadati</taxon>
        <taxon>Bacteroidota</taxon>
        <taxon>Flavobacteriia</taxon>
        <taxon>Flavobacteriales</taxon>
        <taxon>Flavobacteriaceae</taxon>
        <taxon>Maribacter</taxon>
    </lineage>
</organism>
<keyword evidence="1" id="KW-0676">Redox-active center</keyword>
<reference evidence="3 4" key="1">
    <citation type="submission" date="2017-06" db="EMBL/GenBank/DDBJ databases">
        <authorList>
            <person name="Varghese N."/>
            <person name="Submissions S."/>
        </authorList>
    </citation>
    <scope>NUCLEOTIDE SEQUENCE [LARGE SCALE GENOMIC DNA]</scope>
    <source>
        <strain evidence="3 4">DSM 19840</strain>
    </source>
</reference>
<dbReference type="PROSITE" id="PS00194">
    <property type="entry name" value="THIOREDOXIN_1"/>
    <property type="match status" value="1"/>
</dbReference>
<dbReference type="SUPFAM" id="SSF52833">
    <property type="entry name" value="Thioredoxin-like"/>
    <property type="match status" value="1"/>
</dbReference>
<dbReference type="InterPro" id="IPR036249">
    <property type="entry name" value="Thioredoxin-like_sf"/>
</dbReference>
<dbReference type="PROSITE" id="PS51352">
    <property type="entry name" value="THIOREDOXIN_2"/>
    <property type="match status" value="1"/>
</dbReference>
<evidence type="ECO:0000313" key="4">
    <source>
        <dbReference type="Proteomes" id="UP000198337"/>
    </source>
</evidence>
<comment type="caution">
    <text evidence="3">The sequence shown here is derived from an EMBL/GenBank/DDBJ whole genome shotgun (WGS) entry which is preliminary data.</text>
</comment>
<evidence type="ECO:0000313" key="3">
    <source>
        <dbReference type="EMBL" id="SNR74103.1"/>
    </source>
</evidence>
<dbReference type="Gene3D" id="3.40.30.10">
    <property type="entry name" value="Glutaredoxin"/>
    <property type="match status" value="1"/>
</dbReference>
<dbReference type="CDD" id="cd02966">
    <property type="entry name" value="TlpA_like_family"/>
    <property type="match status" value="1"/>
</dbReference>
<dbReference type="InterPro" id="IPR017937">
    <property type="entry name" value="Thioredoxin_CS"/>
</dbReference>
<feature type="domain" description="Thioredoxin" evidence="2">
    <location>
        <begin position="105"/>
        <end position="230"/>
    </location>
</feature>
<proteinExistence type="predicted"/>
<name>A0ABY1SLU4_9FLAO</name>
<dbReference type="InterPro" id="IPR013766">
    <property type="entry name" value="Thioredoxin_domain"/>
</dbReference>
<accession>A0ABY1SLU4</accession>